<reference evidence="1" key="1">
    <citation type="submission" date="2020-08" db="EMBL/GenBank/DDBJ databases">
        <title>Multicomponent nature underlies the extraordinary mechanical properties of spider dragline silk.</title>
        <authorList>
            <person name="Kono N."/>
            <person name="Nakamura H."/>
            <person name="Mori M."/>
            <person name="Yoshida Y."/>
            <person name="Ohtoshi R."/>
            <person name="Malay A.D."/>
            <person name="Moran D.A.P."/>
            <person name="Tomita M."/>
            <person name="Numata K."/>
            <person name="Arakawa K."/>
        </authorList>
    </citation>
    <scope>NUCLEOTIDE SEQUENCE</scope>
</reference>
<protein>
    <submittedName>
        <fullName evidence="1">Integrase catalytic domain-containing protein</fullName>
    </submittedName>
</protein>
<dbReference type="EMBL" id="BMAV01004103">
    <property type="protein sequence ID" value="GFY44217.1"/>
    <property type="molecule type" value="Genomic_DNA"/>
</dbReference>
<evidence type="ECO:0000313" key="2">
    <source>
        <dbReference type="Proteomes" id="UP000886998"/>
    </source>
</evidence>
<dbReference type="Proteomes" id="UP000886998">
    <property type="component" value="Unassembled WGS sequence"/>
</dbReference>
<organism evidence="1 2">
    <name type="scientific">Trichonephila inaurata madagascariensis</name>
    <dbReference type="NCBI Taxonomy" id="2747483"/>
    <lineage>
        <taxon>Eukaryota</taxon>
        <taxon>Metazoa</taxon>
        <taxon>Ecdysozoa</taxon>
        <taxon>Arthropoda</taxon>
        <taxon>Chelicerata</taxon>
        <taxon>Arachnida</taxon>
        <taxon>Araneae</taxon>
        <taxon>Araneomorphae</taxon>
        <taxon>Entelegynae</taxon>
        <taxon>Araneoidea</taxon>
        <taxon>Nephilidae</taxon>
        <taxon>Trichonephila</taxon>
        <taxon>Trichonephila inaurata</taxon>
    </lineage>
</organism>
<dbReference type="OrthoDB" id="8052806at2759"/>
<comment type="caution">
    <text evidence="1">The sequence shown here is derived from an EMBL/GenBank/DDBJ whole genome shotgun (WGS) entry which is preliminary data.</text>
</comment>
<gene>
    <name evidence="1" type="primary">AVEN_114323_1</name>
    <name evidence="1" type="ORF">TNIN_325061</name>
</gene>
<evidence type="ECO:0000313" key="1">
    <source>
        <dbReference type="EMBL" id="GFY44217.1"/>
    </source>
</evidence>
<dbReference type="AlphaFoldDB" id="A0A8X6X113"/>
<name>A0A8X6X113_9ARAC</name>
<accession>A0A8X6X113</accession>
<sequence length="285" mass="32708">MHVLLCETKIKEKIVSTLENEKVLQPSLEKLTFEPHTSAVALASTKRSVAWGSEKGLLPTAVIYINGHQERLKLKCVFDCGSESSFLTLHAAERLGLDKIKTDFTVQDLVIPQGIVLADEGFNQPSEISCLIGSEHFFDIFGTKQIPVSNSNFRLIDSKLGYVVTGSYIDEPCYFKHCFLFKGWNTLDKTLRSFWETENISEEQPIISDELSYCKKHFEKTHFRKPCGRYSVSLPFKENVNLGDSRSIASKRLDQLWKRLDHDPKLNNLYTKFIEEYLSLDHKHR</sequence>
<keyword evidence="2" id="KW-1185">Reference proteome</keyword>
<proteinExistence type="predicted"/>